<name>A0AAD2FBX2_9STRA</name>
<feature type="chain" id="PRO_5042026784" description="CRAL-TRIO domain-containing protein" evidence="1">
    <location>
        <begin position="19"/>
        <end position="354"/>
    </location>
</feature>
<protein>
    <recommendedName>
        <fullName evidence="2">CRAL-TRIO domain-containing protein</fullName>
    </recommendedName>
</protein>
<feature type="domain" description="CRAL-TRIO" evidence="2">
    <location>
        <begin position="161"/>
        <end position="342"/>
    </location>
</feature>
<evidence type="ECO:0000313" key="3">
    <source>
        <dbReference type="EMBL" id="CAJ1929348.1"/>
    </source>
</evidence>
<organism evidence="3 4">
    <name type="scientific">Cylindrotheca closterium</name>
    <dbReference type="NCBI Taxonomy" id="2856"/>
    <lineage>
        <taxon>Eukaryota</taxon>
        <taxon>Sar</taxon>
        <taxon>Stramenopiles</taxon>
        <taxon>Ochrophyta</taxon>
        <taxon>Bacillariophyta</taxon>
        <taxon>Bacillariophyceae</taxon>
        <taxon>Bacillariophycidae</taxon>
        <taxon>Bacillariales</taxon>
        <taxon>Bacillariaceae</taxon>
        <taxon>Cylindrotheca</taxon>
    </lineage>
</organism>
<reference evidence="3" key="1">
    <citation type="submission" date="2023-08" db="EMBL/GenBank/DDBJ databases">
        <authorList>
            <person name="Audoor S."/>
            <person name="Bilcke G."/>
        </authorList>
    </citation>
    <scope>NUCLEOTIDE SEQUENCE</scope>
</reference>
<feature type="signal peptide" evidence="1">
    <location>
        <begin position="1"/>
        <end position="18"/>
    </location>
</feature>
<dbReference type="InterPro" id="IPR001251">
    <property type="entry name" value="CRAL-TRIO_dom"/>
</dbReference>
<proteinExistence type="predicted"/>
<evidence type="ECO:0000256" key="1">
    <source>
        <dbReference type="SAM" id="SignalP"/>
    </source>
</evidence>
<dbReference type="InterPro" id="IPR036273">
    <property type="entry name" value="CRAL/TRIO_N_dom_sf"/>
</dbReference>
<dbReference type="SMART" id="SM00516">
    <property type="entry name" value="SEC14"/>
    <property type="match status" value="1"/>
</dbReference>
<dbReference type="InterPro" id="IPR036865">
    <property type="entry name" value="CRAL-TRIO_dom_sf"/>
</dbReference>
<accession>A0AAD2FBX2</accession>
<dbReference type="CDD" id="cd00170">
    <property type="entry name" value="SEC14"/>
    <property type="match status" value="1"/>
</dbReference>
<dbReference type="PROSITE" id="PS50191">
    <property type="entry name" value="CRAL_TRIO"/>
    <property type="match status" value="1"/>
</dbReference>
<gene>
    <name evidence="3" type="ORF">CYCCA115_LOCUS1661</name>
</gene>
<dbReference type="PANTHER" id="PTHR23324:SF83">
    <property type="entry name" value="SEC14-LIKE PROTEIN 2"/>
    <property type="match status" value="1"/>
</dbReference>
<dbReference type="Proteomes" id="UP001295423">
    <property type="component" value="Unassembled WGS sequence"/>
</dbReference>
<dbReference type="Pfam" id="PF00650">
    <property type="entry name" value="CRAL_TRIO"/>
    <property type="match status" value="1"/>
</dbReference>
<dbReference type="AlphaFoldDB" id="A0AAD2FBX2"/>
<dbReference type="SUPFAM" id="SSF46938">
    <property type="entry name" value="CRAL/TRIO N-terminal domain"/>
    <property type="match status" value="1"/>
</dbReference>
<dbReference type="EMBL" id="CAKOGP040000080">
    <property type="protein sequence ID" value="CAJ1929348.1"/>
    <property type="molecule type" value="Genomic_DNA"/>
</dbReference>
<keyword evidence="4" id="KW-1185">Reference proteome</keyword>
<sequence>MKRIFLLLLLRIPRDAESAHAAQTQAAFLSFLRRHHQEHSEQTNSEEITPNLLVVEEQTQATVRTQGRIAVKAPPPEQPWSFDQINETANVWALSPDETMKLSMLQERLQNLPHPKNNPHDVARFLKEYSGDVEQCESQFRQMIEWRQNTNADSFLENYQPPKDFAKFPAGILKGRDWDGDPVHVERTGAADGLGLLRKYGREEMVKHGIWLREIQSRGEWLEEYEREEGHKMKSFTVIMDFKDLNRRHLTPSLMSAGQEISKLVTDNYPGYAKRFLVIRTPGIFHFAWNAFKPFIDESTRKKIVFLKDKDYYEDLKQYLDPSILPIEICPEGSGQAIDEISPAWEGGLIGNAK</sequence>
<dbReference type="Gene3D" id="3.40.525.10">
    <property type="entry name" value="CRAL-TRIO lipid binding domain"/>
    <property type="match status" value="1"/>
</dbReference>
<dbReference type="SUPFAM" id="SSF52087">
    <property type="entry name" value="CRAL/TRIO domain"/>
    <property type="match status" value="1"/>
</dbReference>
<dbReference type="GO" id="GO:0005737">
    <property type="term" value="C:cytoplasm"/>
    <property type="evidence" value="ECO:0007669"/>
    <property type="project" value="TreeGrafter"/>
</dbReference>
<dbReference type="InterPro" id="IPR051064">
    <property type="entry name" value="SEC14/CRAL-TRIO_domain"/>
</dbReference>
<keyword evidence="1" id="KW-0732">Signal</keyword>
<evidence type="ECO:0000259" key="2">
    <source>
        <dbReference type="PROSITE" id="PS50191"/>
    </source>
</evidence>
<comment type="caution">
    <text evidence="3">The sequence shown here is derived from an EMBL/GenBank/DDBJ whole genome shotgun (WGS) entry which is preliminary data.</text>
</comment>
<evidence type="ECO:0000313" key="4">
    <source>
        <dbReference type="Proteomes" id="UP001295423"/>
    </source>
</evidence>
<dbReference type="PANTHER" id="PTHR23324">
    <property type="entry name" value="SEC14 RELATED PROTEIN"/>
    <property type="match status" value="1"/>
</dbReference>